<evidence type="ECO:0000256" key="1">
    <source>
        <dbReference type="SAM" id="MobiDB-lite"/>
    </source>
</evidence>
<comment type="caution">
    <text evidence="2">The sequence shown here is derived from an EMBL/GenBank/DDBJ whole genome shotgun (WGS) entry which is preliminary data.</text>
</comment>
<sequence length="87" mass="8843">MARPIRQANGTNVGNHTPNSTASAARTQCSTPSGTRWPNSGATADTGGSSPSQSRKASCTSIISSSGRSSACSRLSSWRPMASASKL</sequence>
<feature type="compositionally biased region" description="Low complexity" evidence="1">
    <location>
        <begin position="54"/>
        <end position="79"/>
    </location>
</feature>
<name>A0A2A2M5W0_9BILA</name>
<accession>A0A2A2M5W0</accession>
<dbReference type="EMBL" id="LIAE01004326">
    <property type="protein sequence ID" value="PAV93783.1"/>
    <property type="molecule type" value="Genomic_DNA"/>
</dbReference>
<keyword evidence="3" id="KW-1185">Reference proteome</keyword>
<gene>
    <name evidence="2" type="ORF">WR25_21360</name>
</gene>
<proteinExistence type="predicted"/>
<evidence type="ECO:0000313" key="2">
    <source>
        <dbReference type="EMBL" id="PAV93783.1"/>
    </source>
</evidence>
<evidence type="ECO:0000313" key="3">
    <source>
        <dbReference type="Proteomes" id="UP000218231"/>
    </source>
</evidence>
<organism evidence="2 3">
    <name type="scientific">Diploscapter pachys</name>
    <dbReference type="NCBI Taxonomy" id="2018661"/>
    <lineage>
        <taxon>Eukaryota</taxon>
        <taxon>Metazoa</taxon>
        <taxon>Ecdysozoa</taxon>
        <taxon>Nematoda</taxon>
        <taxon>Chromadorea</taxon>
        <taxon>Rhabditida</taxon>
        <taxon>Rhabditina</taxon>
        <taxon>Rhabditomorpha</taxon>
        <taxon>Rhabditoidea</taxon>
        <taxon>Rhabditidae</taxon>
        <taxon>Diploscapter</taxon>
    </lineage>
</organism>
<dbReference type="AlphaFoldDB" id="A0A2A2M5W0"/>
<dbReference type="Proteomes" id="UP000218231">
    <property type="component" value="Unassembled WGS sequence"/>
</dbReference>
<reference evidence="2 3" key="1">
    <citation type="journal article" date="2017" name="Curr. Biol.">
        <title>Genome architecture and evolution of a unichromosomal asexual nematode.</title>
        <authorList>
            <person name="Fradin H."/>
            <person name="Zegar C."/>
            <person name="Gutwein M."/>
            <person name="Lucas J."/>
            <person name="Kovtun M."/>
            <person name="Corcoran D."/>
            <person name="Baugh L.R."/>
            <person name="Kiontke K."/>
            <person name="Gunsalus K."/>
            <person name="Fitch D.H."/>
            <person name="Piano F."/>
        </authorList>
    </citation>
    <scope>NUCLEOTIDE SEQUENCE [LARGE SCALE GENOMIC DNA]</scope>
    <source>
        <strain evidence="2">PF1309</strain>
    </source>
</reference>
<protein>
    <submittedName>
        <fullName evidence="2">Uncharacterized protein</fullName>
    </submittedName>
</protein>
<feature type="region of interest" description="Disordered" evidence="1">
    <location>
        <begin position="1"/>
        <end position="87"/>
    </location>
</feature>
<feature type="compositionally biased region" description="Polar residues" evidence="1">
    <location>
        <begin position="8"/>
        <end position="53"/>
    </location>
</feature>